<evidence type="ECO:0000256" key="1">
    <source>
        <dbReference type="ARBA" id="ARBA00022691"/>
    </source>
</evidence>
<feature type="non-terminal residue" evidence="6">
    <location>
        <position position="1"/>
    </location>
</feature>
<dbReference type="CDD" id="cd01335">
    <property type="entry name" value="Radical_SAM"/>
    <property type="match status" value="1"/>
</dbReference>
<gene>
    <name evidence="6" type="ORF">S01H4_39138</name>
</gene>
<dbReference type="EMBL" id="BART01021167">
    <property type="protein sequence ID" value="GAG96970.1"/>
    <property type="molecule type" value="Genomic_DNA"/>
</dbReference>
<dbReference type="GO" id="GO:0051536">
    <property type="term" value="F:iron-sulfur cluster binding"/>
    <property type="evidence" value="ECO:0007669"/>
    <property type="project" value="UniProtKB-KW"/>
</dbReference>
<dbReference type="AlphaFoldDB" id="X1BPS6"/>
<evidence type="ECO:0000313" key="6">
    <source>
        <dbReference type="EMBL" id="GAG96970.1"/>
    </source>
</evidence>
<keyword evidence="4" id="KW-0411">Iron-sulfur</keyword>
<dbReference type="GO" id="GO:0046872">
    <property type="term" value="F:metal ion binding"/>
    <property type="evidence" value="ECO:0007669"/>
    <property type="project" value="UniProtKB-KW"/>
</dbReference>
<sequence>ISSSFAHFGEERPLVGQKGSGTIFFSHCGLRCLYCQNHSISFEGEGIEVTEERVAESMLKLQKLGCHNINLVTPTHYVPGIVNALMKAIPMGLHIPIVYNTGGYEKLEILKLLDGIVDIYLPDFKYMNPEYAAKFSSEAYNYPYYAKIALKEMFRQVGDLEISGRLIAKKGLLIRHLVLPNRISSTQEVLKFIAEELSKTTYINIMRQYRPEYKARQYPEIARRINSSEYNEALKWAKQFGLTRLDR</sequence>
<proteinExistence type="predicted"/>
<dbReference type="GO" id="GO:0003824">
    <property type="term" value="F:catalytic activity"/>
    <property type="evidence" value="ECO:0007669"/>
    <property type="project" value="InterPro"/>
</dbReference>
<evidence type="ECO:0000259" key="5">
    <source>
        <dbReference type="Pfam" id="PF04055"/>
    </source>
</evidence>
<organism evidence="6">
    <name type="scientific">marine sediment metagenome</name>
    <dbReference type="NCBI Taxonomy" id="412755"/>
    <lineage>
        <taxon>unclassified sequences</taxon>
        <taxon>metagenomes</taxon>
        <taxon>ecological metagenomes</taxon>
    </lineage>
</organism>
<keyword evidence="3" id="KW-0408">Iron</keyword>
<keyword evidence="1" id="KW-0949">S-adenosyl-L-methionine</keyword>
<evidence type="ECO:0000256" key="3">
    <source>
        <dbReference type="ARBA" id="ARBA00023004"/>
    </source>
</evidence>
<dbReference type="Pfam" id="PF04055">
    <property type="entry name" value="Radical_SAM"/>
    <property type="match status" value="1"/>
</dbReference>
<dbReference type="PANTHER" id="PTHR43075">
    <property type="entry name" value="FORMATE LYASE ACTIVATING ENZYME, PUTATIVE (AFU_ORTHOLOGUE AFUA_2G15630)-RELATED"/>
    <property type="match status" value="1"/>
</dbReference>
<comment type="caution">
    <text evidence="6">The sequence shown here is derived from an EMBL/GenBank/DDBJ whole genome shotgun (WGS) entry which is preliminary data.</text>
</comment>
<dbReference type="InterPro" id="IPR007197">
    <property type="entry name" value="rSAM"/>
</dbReference>
<protein>
    <recommendedName>
        <fullName evidence="5">Radical SAM core domain-containing protein</fullName>
    </recommendedName>
</protein>
<name>X1BPS6_9ZZZZ</name>
<feature type="domain" description="Radical SAM core" evidence="5">
    <location>
        <begin position="23"/>
        <end position="135"/>
    </location>
</feature>
<dbReference type="PANTHER" id="PTHR43075:SF1">
    <property type="entry name" value="FORMATE LYASE ACTIVATING ENZYME, PUTATIVE (AFU_ORTHOLOGUE AFUA_2G15630)-RELATED"/>
    <property type="match status" value="1"/>
</dbReference>
<dbReference type="SUPFAM" id="SSF102114">
    <property type="entry name" value="Radical SAM enzymes"/>
    <property type="match status" value="1"/>
</dbReference>
<keyword evidence="2" id="KW-0479">Metal-binding</keyword>
<evidence type="ECO:0000256" key="4">
    <source>
        <dbReference type="ARBA" id="ARBA00023014"/>
    </source>
</evidence>
<reference evidence="6" key="1">
    <citation type="journal article" date="2014" name="Front. Microbiol.">
        <title>High frequency of phylogenetically diverse reductive dehalogenase-homologous genes in deep subseafloor sedimentary metagenomes.</title>
        <authorList>
            <person name="Kawai M."/>
            <person name="Futagami T."/>
            <person name="Toyoda A."/>
            <person name="Takaki Y."/>
            <person name="Nishi S."/>
            <person name="Hori S."/>
            <person name="Arai W."/>
            <person name="Tsubouchi T."/>
            <person name="Morono Y."/>
            <person name="Uchiyama I."/>
            <person name="Ito T."/>
            <person name="Fujiyama A."/>
            <person name="Inagaki F."/>
            <person name="Takami H."/>
        </authorList>
    </citation>
    <scope>NUCLEOTIDE SEQUENCE</scope>
    <source>
        <strain evidence="6">Expedition CK06-06</strain>
    </source>
</reference>
<dbReference type="InterPro" id="IPR058240">
    <property type="entry name" value="rSAM_sf"/>
</dbReference>
<evidence type="ECO:0000256" key="2">
    <source>
        <dbReference type="ARBA" id="ARBA00022723"/>
    </source>
</evidence>
<dbReference type="Gene3D" id="3.20.20.70">
    <property type="entry name" value="Aldolase class I"/>
    <property type="match status" value="1"/>
</dbReference>
<dbReference type="SFLD" id="SFLDS00029">
    <property type="entry name" value="Radical_SAM"/>
    <property type="match status" value="1"/>
</dbReference>
<dbReference type="InterPro" id="IPR040085">
    <property type="entry name" value="MJ0674-like"/>
</dbReference>
<dbReference type="InterPro" id="IPR013785">
    <property type="entry name" value="Aldolase_TIM"/>
</dbReference>
<accession>X1BPS6</accession>